<dbReference type="EMBL" id="DSQF01000002">
    <property type="protein sequence ID" value="HGZ42069.1"/>
    <property type="molecule type" value="Genomic_DNA"/>
</dbReference>
<organism evidence="2">
    <name type="scientific">Eiseniibacteriota bacterium</name>
    <dbReference type="NCBI Taxonomy" id="2212470"/>
    <lineage>
        <taxon>Bacteria</taxon>
        <taxon>Candidatus Eiseniibacteriota</taxon>
    </lineage>
</organism>
<accession>A0A832HZU4</accession>
<gene>
    <name evidence="2" type="ORF">ENR23_01360</name>
</gene>
<keyword evidence="1" id="KW-0732">Signal</keyword>
<dbReference type="PROSITE" id="PS51318">
    <property type="entry name" value="TAT"/>
    <property type="match status" value="1"/>
</dbReference>
<dbReference type="SUPFAM" id="SSF56935">
    <property type="entry name" value="Porins"/>
    <property type="match status" value="1"/>
</dbReference>
<dbReference type="InterPro" id="IPR006311">
    <property type="entry name" value="TAT_signal"/>
</dbReference>
<evidence type="ECO:0000313" key="2">
    <source>
        <dbReference type="EMBL" id="HGZ42069.1"/>
    </source>
</evidence>
<dbReference type="Gene3D" id="2.40.160.60">
    <property type="entry name" value="Outer membrane protein transport protein (OMPP1/FadL/TodX)"/>
    <property type="match status" value="1"/>
</dbReference>
<protein>
    <submittedName>
        <fullName evidence="2">Uncharacterized protein</fullName>
    </submittedName>
</protein>
<name>A0A832HZU4_UNCEI</name>
<dbReference type="AlphaFoldDB" id="A0A832HZU4"/>
<comment type="caution">
    <text evidence="2">The sequence shown here is derived from an EMBL/GenBank/DDBJ whole genome shotgun (WGS) entry which is preliminary data.</text>
</comment>
<reference evidence="2" key="1">
    <citation type="journal article" date="2020" name="mSystems">
        <title>Genome- and Community-Level Interaction Insights into Carbon Utilization and Element Cycling Functions of Hydrothermarchaeota in Hydrothermal Sediment.</title>
        <authorList>
            <person name="Zhou Z."/>
            <person name="Liu Y."/>
            <person name="Xu W."/>
            <person name="Pan J."/>
            <person name="Luo Z.H."/>
            <person name="Li M."/>
        </authorList>
    </citation>
    <scope>NUCLEOTIDE SEQUENCE [LARGE SCALE GENOMIC DNA]</scope>
    <source>
        <strain evidence="2">SpSt-381</strain>
    </source>
</reference>
<evidence type="ECO:0000256" key="1">
    <source>
        <dbReference type="SAM" id="SignalP"/>
    </source>
</evidence>
<proteinExistence type="predicted"/>
<feature type="signal peptide" evidence="1">
    <location>
        <begin position="1"/>
        <end position="28"/>
    </location>
</feature>
<sequence length="544" mass="59887">MRPSRRGWWSACLAASLAAAAAALPARAQVLLYEDARRDLDLAPDPIARSPRLLGMGRLAYVLPDAGTRVNLWDFAGNPAGVLAADSISEAALRPGAWSTSSSRDGLGLGRGLEVQDFAGRENLVGYEVWRRVPGKVAVGAIGGLGALRYDRPFDAQLEKRTSFSQPDAIVILNARLPFLAPDRMTYAIRGRFAAESVSDEYRRTVANASGIYVDREGVLVDPPDFFTVDDLSLEREGVGLHVSYRAGRALTAAFGGDWYRDKIEAENQGDRYLSSTEETRPYTLGQVSLGGRLGRDFEWAADGRAWSSSSDVKYVFTLSSGVGGVPVTGRGDLYDREEEGRSARARVRWTLGNWELGAGASSWYRKHEVTPPPVTDLSSFNRFLYSIYDIARTDSVHLPDSVRANTLERTVWEAGGGIGWRPSPKGALGAEFHVRMDEREQALAGEGPNRVGWDARVGFEWLLTPVLTGRTGYQYRSDDRDDLSEQNEYLSHVVTGGFGLRPAGSRWSLDAGYAFEWGQADYGSPARPRFTRQQLGTQLRWVF</sequence>
<feature type="chain" id="PRO_5032522913" evidence="1">
    <location>
        <begin position="29"/>
        <end position="544"/>
    </location>
</feature>